<evidence type="ECO:0000313" key="2">
    <source>
        <dbReference type="EMBL" id="MCM1983392.1"/>
    </source>
</evidence>
<sequence length="241" mass="27084">MKTLEKNPLRDQGTLILGIIGTLLLLTYLFDFGIRLFTAQFENLTWQQNFLNELIDRGVTPLLGLVFIYIGTLFHSSTDATVPSQESPLKDGRFWLFVVSSLLGLLYLILIPFHFNTTGSILSSAIEQYDQEEGRAQQEIQLRQQQLSALASSDQADQILQNQQIPEAQKELLRQAKENPSVIEQRAQQELTNVQQQKAEAIKKANSEALVARLRAEFRSALLAVAFAVLGWTGLRNVLKG</sequence>
<feature type="transmembrane region" description="Helical" evidence="1">
    <location>
        <begin position="15"/>
        <end position="34"/>
    </location>
</feature>
<dbReference type="Proteomes" id="UP000031561">
    <property type="component" value="Unassembled WGS sequence"/>
</dbReference>
<keyword evidence="3" id="KW-1185">Reference proteome</keyword>
<comment type="caution">
    <text evidence="2">The sequence shown here is derived from an EMBL/GenBank/DDBJ whole genome shotgun (WGS) entry which is preliminary data.</text>
</comment>
<feature type="transmembrane region" description="Helical" evidence="1">
    <location>
        <begin position="54"/>
        <end position="74"/>
    </location>
</feature>
<evidence type="ECO:0000256" key="1">
    <source>
        <dbReference type="SAM" id="Phobius"/>
    </source>
</evidence>
<dbReference type="AlphaFoldDB" id="A0ABD4T4E2"/>
<reference evidence="2 3" key="1">
    <citation type="journal article" date="2015" name="Genome Announc.">
        <title>Draft Genome Sequence of Filamentous Marine Cyanobacterium Lyngbya confervoides Strain BDU141951.</title>
        <authorList>
            <person name="Chandrababunaidu M.M."/>
            <person name="Sen D."/>
            <person name="Tripathy S."/>
        </authorList>
    </citation>
    <scope>NUCLEOTIDE SEQUENCE [LARGE SCALE GENOMIC DNA]</scope>
    <source>
        <strain evidence="2 3">BDU141951</strain>
    </source>
</reference>
<dbReference type="NCBIfam" id="NF038305">
    <property type="entry name" value="HpsJ_fam"/>
    <property type="match status" value="1"/>
</dbReference>
<gene>
    <name evidence="2" type="ORF">QQ91_0011250</name>
</gene>
<feature type="transmembrane region" description="Helical" evidence="1">
    <location>
        <begin position="94"/>
        <end position="115"/>
    </location>
</feature>
<feature type="transmembrane region" description="Helical" evidence="1">
    <location>
        <begin position="221"/>
        <end position="239"/>
    </location>
</feature>
<dbReference type="EMBL" id="JTHE03000061">
    <property type="protein sequence ID" value="MCM1983392.1"/>
    <property type="molecule type" value="Genomic_DNA"/>
</dbReference>
<dbReference type="RefSeq" id="WP_166275119.1">
    <property type="nucleotide sequence ID" value="NZ_JTHE03000061.1"/>
</dbReference>
<dbReference type="InterPro" id="IPR047709">
    <property type="entry name" value="HpsJ-like"/>
</dbReference>
<keyword evidence="1" id="KW-0812">Transmembrane</keyword>
<keyword evidence="1" id="KW-1133">Transmembrane helix</keyword>
<protein>
    <submittedName>
        <fullName evidence="2">HpsJ family protein</fullName>
    </submittedName>
</protein>
<organism evidence="2 3">
    <name type="scientific">Lyngbya confervoides BDU141951</name>
    <dbReference type="NCBI Taxonomy" id="1574623"/>
    <lineage>
        <taxon>Bacteria</taxon>
        <taxon>Bacillati</taxon>
        <taxon>Cyanobacteriota</taxon>
        <taxon>Cyanophyceae</taxon>
        <taxon>Oscillatoriophycideae</taxon>
        <taxon>Oscillatoriales</taxon>
        <taxon>Microcoleaceae</taxon>
        <taxon>Lyngbya</taxon>
    </lineage>
</organism>
<evidence type="ECO:0000313" key="3">
    <source>
        <dbReference type="Proteomes" id="UP000031561"/>
    </source>
</evidence>
<proteinExistence type="predicted"/>
<name>A0ABD4T4E2_9CYAN</name>
<keyword evidence="1" id="KW-0472">Membrane</keyword>
<accession>A0ABD4T4E2</accession>